<dbReference type="Gene3D" id="3.30.300.10">
    <property type="match status" value="1"/>
</dbReference>
<gene>
    <name evidence="2" type="ORF">E5347_10675</name>
</gene>
<sequence length="48" mass="5736">MQRGFDYLYILYFRVLTNMRSVRVVGHKRTYDNSTSLRGVTKSDFMIV</sequence>
<accession>A0A4S2DJ27</accession>
<evidence type="ECO:0000259" key="1">
    <source>
        <dbReference type="Pfam" id="PF00958"/>
    </source>
</evidence>
<name>A0A4S2DJ27_9CLOT</name>
<dbReference type="SUPFAM" id="SSF54810">
    <property type="entry name" value="GMP synthetase C-terminal dimerisation domain"/>
    <property type="match status" value="1"/>
</dbReference>
<comment type="caution">
    <text evidence="2">The sequence shown here is derived from an EMBL/GenBank/DDBJ whole genome shotgun (WGS) entry which is preliminary data.</text>
</comment>
<feature type="domain" description="GMP synthase C-terminal" evidence="1">
    <location>
        <begin position="11"/>
        <end position="46"/>
    </location>
</feature>
<keyword evidence="3" id="KW-1185">Reference proteome</keyword>
<dbReference type="Pfam" id="PF00958">
    <property type="entry name" value="GMP_synt_C"/>
    <property type="match status" value="1"/>
</dbReference>
<organism evidence="2 3">
    <name type="scientific">Clostridium sartagoforme</name>
    <dbReference type="NCBI Taxonomy" id="84031"/>
    <lineage>
        <taxon>Bacteria</taxon>
        <taxon>Bacillati</taxon>
        <taxon>Bacillota</taxon>
        <taxon>Clostridia</taxon>
        <taxon>Eubacteriales</taxon>
        <taxon>Clostridiaceae</taxon>
        <taxon>Clostridium</taxon>
    </lineage>
</organism>
<dbReference type="EMBL" id="SRYR01000004">
    <property type="protein sequence ID" value="TGY42187.1"/>
    <property type="molecule type" value="Genomic_DNA"/>
</dbReference>
<protein>
    <recommendedName>
        <fullName evidence="1">GMP synthase C-terminal domain-containing protein</fullName>
    </recommendedName>
</protein>
<dbReference type="InterPro" id="IPR001674">
    <property type="entry name" value="GMP_synth_C"/>
</dbReference>
<evidence type="ECO:0000313" key="2">
    <source>
        <dbReference type="EMBL" id="TGY42187.1"/>
    </source>
</evidence>
<dbReference type="AlphaFoldDB" id="A0A4S2DJ27"/>
<dbReference type="RefSeq" id="WP_136007203.1">
    <property type="nucleotide sequence ID" value="NZ_SRYR01000004.1"/>
</dbReference>
<dbReference type="GO" id="GO:0003922">
    <property type="term" value="F:GMP synthase (glutamine-hydrolyzing) activity"/>
    <property type="evidence" value="ECO:0007669"/>
    <property type="project" value="InterPro"/>
</dbReference>
<reference evidence="2 3" key="1">
    <citation type="submission" date="2019-04" db="EMBL/GenBank/DDBJ databases">
        <title>Microbes associate with the intestines of laboratory mice.</title>
        <authorList>
            <person name="Navarre W."/>
            <person name="Wong E."/>
            <person name="Huang K."/>
            <person name="Tropini C."/>
            <person name="Ng K."/>
            <person name="Yu B."/>
        </authorList>
    </citation>
    <scope>NUCLEOTIDE SEQUENCE [LARGE SCALE GENOMIC DNA]</scope>
    <source>
        <strain evidence="2 3">NM50_B9-20</strain>
    </source>
</reference>
<proteinExistence type="predicted"/>
<evidence type="ECO:0000313" key="3">
    <source>
        <dbReference type="Proteomes" id="UP000306888"/>
    </source>
</evidence>
<dbReference type="GO" id="GO:0005524">
    <property type="term" value="F:ATP binding"/>
    <property type="evidence" value="ECO:0007669"/>
    <property type="project" value="InterPro"/>
</dbReference>
<dbReference type="Proteomes" id="UP000306888">
    <property type="component" value="Unassembled WGS sequence"/>
</dbReference>